<protein>
    <recommendedName>
        <fullName evidence="3">Vitamin B12 dependent methionine synthase</fullName>
    </recommendedName>
</protein>
<dbReference type="EMBL" id="CP104013">
    <property type="protein sequence ID" value="UYP47183.1"/>
    <property type="molecule type" value="Genomic_DNA"/>
</dbReference>
<evidence type="ECO:0008006" key="3">
    <source>
        <dbReference type="Google" id="ProtNLM"/>
    </source>
</evidence>
<sequence>MPIERNFNLTLNQEELLKILGNNFSQLLKKPKFSQIFCEIQSNLFQLFEPQLIWDLFPVKDLTPTGFLLESGVKIGGGPVKEVMGEASKVLLGICTIGPKFDEEINKFTQSGNIFEAVILESIASFLVDQVRETFFSQTQLKIKREGKFNSILLCPGESDWDVSDHKFFFDLLHPEQIGVSLKESMLMIPMKSLSFMIGVRNEPFRLDHKRRCDFCSLQPRCRYSQINNGRNLCT</sequence>
<dbReference type="SUPFAM" id="SSF56507">
    <property type="entry name" value="Methionine synthase activation domain-like"/>
    <property type="match status" value="1"/>
</dbReference>
<name>A0ABY6HUI6_9ARCH</name>
<reference evidence="1" key="1">
    <citation type="submission" date="2022-09" db="EMBL/GenBank/DDBJ databases">
        <title>Actin cytoskeleton and complex cell architecture in an #Asgard archaeon.</title>
        <authorList>
            <person name="Ponce Toledo R.I."/>
            <person name="Schleper C."/>
            <person name="Rodrigues Oliveira T."/>
            <person name="Wollweber F."/>
            <person name="Xu J."/>
            <person name="Rittmann S."/>
            <person name="Klingl A."/>
            <person name="Pilhofer M."/>
        </authorList>
    </citation>
    <scope>NUCLEOTIDE SEQUENCE</scope>
    <source>
        <strain evidence="1">B-35</strain>
    </source>
</reference>
<organism evidence="1 2">
    <name type="scientific">Candidatus Lokiarchaeum ossiferum</name>
    <dbReference type="NCBI Taxonomy" id="2951803"/>
    <lineage>
        <taxon>Archaea</taxon>
        <taxon>Promethearchaeati</taxon>
        <taxon>Promethearchaeota</taxon>
        <taxon>Promethearchaeia</taxon>
        <taxon>Promethearchaeales</taxon>
        <taxon>Promethearchaeaceae</taxon>
        <taxon>Candidatus Lokiarchaeum</taxon>
    </lineage>
</organism>
<proteinExistence type="predicted"/>
<dbReference type="Gene3D" id="3.40.109.40">
    <property type="match status" value="1"/>
</dbReference>
<dbReference type="Proteomes" id="UP001208689">
    <property type="component" value="Chromosome"/>
</dbReference>
<keyword evidence="2" id="KW-1185">Reference proteome</keyword>
<accession>A0ABY6HUI6</accession>
<gene>
    <name evidence="1" type="ORF">NEF87_003468</name>
</gene>
<evidence type="ECO:0000313" key="1">
    <source>
        <dbReference type="EMBL" id="UYP47183.1"/>
    </source>
</evidence>
<evidence type="ECO:0000313" key="2">
    <source>
        <dbReference type="Proteomes" id="UP001208689"/>
    </source>
</evidence>
<dbReference type="InterPro" id="IPR037010">
    <property type="entry name" value="VitB12-dep_Met_synth_activ_sf"/>
</dbReference>